<dbReference type="GO" id="GO:0009097">
    <property type="term" value="P:isoleucine biosynthetic process"/>
    <property type="evidence" value="ECO:0007669"/>
    <property type="project" value="TreeGrafter"/>
</dbReference>
<dbReference type="GO" id="GO:0005948">
    <property type="term" value="C:acetolactate synthase complex"/>
    <property type="evidence" value="ECO:0007669"/>
    <property type="project" value="TreeGrafter"/>
</dbReference>
<keyword evidence="9" id="KW-1185">Reference proteome</keyword>
<dbReference type="RefSeq" id="WP_112443026.1">
    <property type="nucleotide sequence ID" value="NZ_CP030074.1"/>
</dbReference>
<evidence type="ECO:0000313" key="8">
    <source>
        <dbReference type="EMBL" id="AWW43157.1"/>
    </source>
</evidence>
<dbReference type="InterPro" id="IPR012001">
    <property type="entry name" value="Thiamin_PyroP_enz_TPP-bd_dom"/>
</dbReference>
<dbReference type="GO" id="GO:0050660">
    <property type="term" value="F:flavin adenine dinucleotide binding"/>
    <property type="evidence" value="ECO:0007669"/>
    <property type="project" value="TreeGrafter"/>
</dbReference>
<dbReference type="InterPro" id="IPR000399">
    <property type="entry name" value="TPP-bd_CS"/>
</dbReference>
<dbReference type="PANTHER" id="PTHR18968:SF13">
    <property type="entry name" value="ACETOLACTATE SYNTHASE CATALYTIC SUBUNIT, MITOCHONDRIAL"/>
    <property type="match status" value="1"/>
</dbReference>
<dbReference type="Gene3D" id="3.40.50.970">
    <property type="match status" value="2"/>
</dbReference>
<dbReference type="InterPro" id="IPR029061">
    <property type="entry name" value="THDP-binding"/>
</dbReference>
<dbReference type="CDD" id="cd07035">
    <property type="entry name" value="TPP_PYR_POX_like"/>
    <property type="match status" value="1"/>
</dbReference>
<dbReference type="PANTHER" id="PTHR18968">
    <property type="entry name" value="THIAMINE PYROPHOSPHATE ENZYMES"/>
    <property type="match status" value="1"/>
</dbReference>
<sequence length="531" mass="54235">MTQELTGGEALVAALRAHAVDTVFGIPGTHNLPVYAALSRYGVRHVSPRHEQGAGFAADGWARASGRPGVCLTTTGPALLNAATAAAQAYSDSVPVLFVSPGLPLRHPGRGNGFLHELKDQRGALDAVVAYSHRVTSVAEIPLAVACAYAAMGTGRPRPVHLEIPLDLLDERAAVRIAAPVPVPPAVPAEPQIRAAAGVLADSVRPVVIAGGGSAGAAAALGDLAERLGAPVVTTANGKGVLPDDHPLAVGAGLHHEAVRDLVRDSDAVVAVGTELAPSDLWFGPLDIPGKLIRIDVDAHAVTTNALPDTAIVADAALALTELLARLPRQGVSARGAERASRARADRTAQARTEGAAHLVLTEALAKVLGRDGVLAGDSAMACYYGALSNLPAYAPRSFLYPTGLGTLGYGLPAAIGAKLARPSAPVVAVHGDGGLMFTVQELASAAQLRLPLPVVVADNGGYGEIRDEMADREDPVHAVDLPAVDFPMVARAMGCHGLTVGDGTELARALDEALSADRPTLIHLPDSAAG</sequence>
<dbReference type="Pfam" id="PF00205">
    <property type="entry name" value="TPP_enzyme_M"/>
    <property type="match status" value="1"/>
</dbReference>
<dbReference type="CDD" id="cd00568">
    <property type="entry name" value="TPP_enzymes"/>
    <property type="match status" value="1"/>
</dbReference>
<keyword evidence="8" id="KW-0614">Plasmid</keyword>
<dbReference type="Pfam" id="PF02776">
    <property type="entry name" value="TPP_enzyme_N"/>
    <property type="match status" value="1"/>
</dbReference>
<evidence type="ECO:0000259" key="7">
    <source>
        <dbReference type="Pfam" id="PF02776"/>
    </source>
</evidence>
<dbReference type="PROSITE" id="PS00187">
    <property type="entry name" value="TPP_ENZYMES"/>
    <property type="match status" value="1"/>
</dbReference>
<geneLocation type="plasmid" evidence="8 9">
    <name>unnamed1</name>
</geneLocation>
<dbReference type="GO" id="GO:0003984">
    <property type="term" value="F:acetolactate synthase activity"/>
    <property type="evidence" value="ECO:0007669"/>
    <property type="project" value="TreeGrafter"/>
</dbReference>
<dbReference type="Pfam" id="PF02775">
    <property type="entry name" value="TPP_enzyme_C"/>
    <property type="match status" value="1"/>
</dbReference>
<dbReference type="GO" id="GO:0009099">
    <property type="term" value="P:L-valine biosynthetic process"/>
    <property type="evidence" value="ECO:0007669"/>
    <property type="project" value="TreeGrafter"/>
</dbReference>
<evidence type="ECO:0000256" key="3">
    <source>
        <dbReference type="ARBA" id="ARBA00023052"/>
    </source>
</evidence>
<accession>A0A2Z4JDV0</accession>
<evidence type="ECO:0000256" key="4">
    <source>
        <dbReference type="RuleBase" id="RU362132"/>
    </source>
</evidence>
<dbReference type="GO" id="GO:0030976">
    <property type="term" value="F:thiamine pyrophosphate binding"/>
    <property type="evidence" value="ECO:0007669"/>
    <property type="project" value="InterPro"/>
</dbReference>
<comment type="cofactor">
    <cofactor evidence="1">
        <name>thiamine diphosphate</name>
        <dbReference type="ChEBI" id="CHEBI:58937"/>
    </cofactor>
</comment>
<evidence type="ECO:0000313" key="9">
    <source>
        <dbReference type="Proteomes" id="UP000249616"/>
    </source>
</evidence>
<feature type="domain" description="Thiamine pyrophosphate enzyme central" evidence="5">
    <location>
        <begin position="193"/>
        <end position="323"/>
    </location>
</feature>
<dbReference type="KEGG" id="scad:DN051_41845"/>
<dbReference type="Proteomes" id="UP000249616">
    <property type="component" value="Plasmid unnamed1"/>
</dbReference>
<feature type="domain" description="Thiamine pyrophosphate enzyme TPP-binding" evidence="6">
    <location>
        <begin position="384"/>
        <end position="524"/>
    </location>
</feature>
<dbReference type="EMBL" id="CP030074">
    <property type="protein sequence ID" value="AWW43157.1"/>
    <property type="molecule type" value="Genomic_DNA"/>
</dbReference>
<dbReference type="SUPFAM" id="SSF52518">
    <property type="entry name" value="Thiamin diphosphate-binding fold (THDP-binding)"/>
    <property type="match status" value="2"/>
</dbReference>
<dbReference type="InterPro" id="IPR029035">
    <property type="entry name" value="DHS-like_NAD/FAD-binding_dom"/>
</dbReference>
<feature type="domain" description="Thiamine pyrophosphate enzyme N-terminal TPP-binding" evidence="7">
    <location>
        <begin position="6"/>
        <end position="118"/>
    </location>
</feature>
<evidence type="ECO:0000256" key="2">
    <source>
        <dbReference type="ARBA" id="ARBA00007812"/>
    </source>
</evidence>
<protein>
    <submittedName>
        <fullName evidence="8">Acetolactate synthase</fullName>
    </submittedName>
</protein>
<dbReference type="InterPro" id="IPR012000">
    <property type="entry name" value="Thiamin_PyroP_enz_cen_dom"/>
</dbReference>
<proteinExistence type="inferred from homology"/>
<dbReference type="InterPro" id="IPR011766">
    <property type="entry name" value="TPP_enzyme_TPP-bd"/>
</dbReference>
<organism evidence="8 9">
    <name type="scientific">Streptomyces cadmiisoli</name>
    <dbReference type="NCBI Taxonomy" id="2184053"/>
    <lineage>
        <taxon>Bacteria</taxon>
        <taxon>Bacillati</taxon>
        <taxon>Actinomycetota</taxon>
        <taxon>Actinomycetes</taxon>
        <taxon>Kitasatosporales</taxon>
        <taxon>Streptomycetaceae</taxon>
        <taxon>Streptomyces</taxon>
        <taxon>Streptomyces aurantiacus group</taxon>
    </lineage>
</organism>
<evidence type="ECO:0000259" key="6">
    <source>
        <dbReference type="Pfam" id="PF02775"/>
    </source>
</evidence>
<name>A0A2Z4JDV0_9ACTN</name>
<keyword evidence="3 4" id="KW-0786">Thiamine pyrophosphate</keyword>
<gene>
    <name evidence="8" type="ORF">DN051_41845</name>
</gene>
<evidence type="ECO:0000259" key="5">
    <source>
        <dbReference type="Pfam" id="PF00205"/>
    </source>
</evidence>
<dbReference type="NCBIfam" id="NF005712">
    <property type="entry name" value="PRK07524.1"/>
    <property type="match status" value="1"/>
</dbReference>
<dbReference type="GO" id="GO:0000287">
    <property type="term" value="F:magnesium ion binding"/>
    <property type="evidence" value="ECO:0007669"/>
    <property type="project" value="InterPro"/>
</dbReference>
<dbReference type="InterPro" id="IPR045229">
    <property type="entry name" value="TPP_enz"/>
</dbReference>
<comment type="similarity">
    <text evidence="2 4">Belongs to the TPP enzyme family.</text>
</comment>
<dbReference type="Gene3D" id="3.40.50.1220">
    <property type="entry name" value="TPP-binding domain"/>
    <property type="match status" value="1"/>
</dbReference>
<reference evidence="9" key="1">
    <citation type="submission" date="2018-06" db="EMBL/GenBank/DDBJ databases">
        <authorList>
            <person name="Li K."/>
        </authorList>
    </citation>
    <scope>NUCLEOTIDE SEQUENCE [LARGE SCALE GENOMIC DNA]</scope>
    <source>
        <strain evidence="9">ZFG47</strain>
        <plasmid evidence="9">unnamed1</plasmid>
    </source>
</reference>
<evidence type="ECO:0000256" key="1">
    <source>
        <dbReference type="ARBA" id="ARBA00001964"/>
    </source>
</evidence>
<dbReference type="SUPFAM" id="SSF52467">
    <property type="entry name" value="DHS-like NAD/FAD-binding domain"/>
    <property type="match status" value="1"/>
</dbReference>
<dbReference type="AlphaFoldDB" id="A0A2Z4JDV0"/>